<organism evidence="1 2">
    <name type="scientific">Aerococcus agrisoli</name>
    <dbReference type="NCBI Taxonomy" id="2487350"/>
    <lineage>
        <taxon>Bacteria</taxon>
        <taxon>Bacillati</taxon>
        <taxon>Bacillota</taxon>
        <taxon>Bacilli</taxon>
        <taxon>Lactobacillales</taxon>
        <taxon>Aerococcaceae</taxon>
        <taxon>Aerococcus</taxon>
    </lineage>
</organism>
<protein>
    <submittedName>
        <fullName evidence="1">DNA alkylation repair protein</fullName>
    </submittedName>
</protein>
<dbReference type="PANTHER" id="PTHR41291:SF1">
    <property type="entry name" value="DNA ALKYLATION REPAIR PROTEIN"/>
    <property type="match status" value="1"/>
</dbReference>
<comment type="caution">
    <text evidence="1">The sequence shown here is derived from an EMBL/GenBank/DDBJ whole genome shotgun (WGS) entry which is preliminary data.</text>
</comment>
<dbReference type="InterPro" id="IPR016024">
    <property type="entry name" value="ARM-type_fold"/>
</dbReference>
<dbReference type="SUPFAM" id="SSF48371">
    <property type="entry name" value="ARM repeat"/>
    <property type="match status" value="1"/>
</dbReference>
<gene>
    <name evidence="1" type="ORF">EF384_03160</name>
</gene>
<name>A0A3N4GKC1_9LACT</name>
<dbReference type="InterPro" id="IPR014825">
    <property type="entry name" value="DNA_alkylation"/>
</dbReference>
<proteinExistence type="predicted"/>
<sequence>MNYTEVMTELESLGTERTKKRYLSEGAVEPVFGVATGAMKPMRKVIKKDQALAEELYASGNFDAMYFAGVIADANAMTEADYDRWMDQAYCYMISDWIIAVTLSEADIAQEVADKWIDSGEELRMSGGWYTYCWLLGRLKDDKFDTDKLSAMLDRVQATIHDQPDRAKHAMNYFAYTVGLSYVALSEKAQAVAKAIGEVTVVREHKEPQVLNAYETLQKDLDKGRLGFKRKYVRC</sequence>
<evidence type="ECO:0000313" key="2">
    <source>
        <dbReference type="Proteomes" id="UP000273977"/>
    </source>
</evidence>
<dbReference type="EMBL" id="RKMG01000006">
    <property type="protein sequence ID" value="RPA61026.1"/>
    <property type="molecule type" value="Genomic_DNA"/>
</dbReference>
<evidence type="ECO:0000313" key="1">
    <source>
        <dbReference type="EMBL" id="RPA61026.1"/>
    </source>
</evidence>
<dbReference type="AlphaFoldDB" id="A0A3N4GKC1"/>
<dbReference type="RefSeq" id="WP_123779540.1">
    <property type="nucleotide sequence ID" value="NZ_RKMG01000006.1"/>
</dbReference>
<dbReference type="Pfam" id="PF08713">
    <property type="entry name" value="DNA_alkylation"/>
    <property type="match status" value="1"/>
</dbReference>
<accession>A0A3N4GKC1</accession>
<reference evidence="1 2" key="1">
    <citation type="submission" date="2018-11" db="EMBL/GenBank/DDBJ databases">
        <title>Aerococcus sp. SJQ22, whole genome shotgun sequence.</title>
        <authorList>
            <person name="Sun L."/>
            <person name="Gao X."/>
            <person name="Chen W."/>
            <person name="Huang K."/>
        </authorList>
    </citation>
    <scope>NUCLEOTIDE SEQUENCE [LARGE SCALE GENOMIC DNA]</scope>
    <source>
        <strain evidence="1 2">SJQ22</strain>
    </source>
</reference>
<keyword evidence="2" id="KW-1185">Reference proteome</keyword>
<dbReference type="OrthoDB" id="9801369at2"/>
<dbReference type="PANTHER" id="PTHR41291">
    <property type="entry name" value="DNA ALKYLATION REPAIR PROTEIN"/>
    <property type="match status" value="1"/>
</dbReference>
<dbReference type="Proteomes" id="UP000273977">
    <property type="component" value="Unassembled WGS sequence"/>
</dbReference>